<accession>A0A6A4NJG9</accession>
<dbReference type="OrthoDB" id="408702at2759"/>
<proteinExistence type="predicted"/>
<name>A0A6A4NJG9_LUPAL</name>
<organism evidence="1 2">
    <name type="scientific">Lupinus albus</name>
    <name type="common">White lupine</name>
    <name type="synonym">Lupinus termis</name>
    <dbReference type="NCBI Taxonomy" id="3870"/>
    <lineage>
        <taxon>Eukaryota</taxon>
        <taxon>Viridiplantae</taxon>
        <taxon>Streptophyta</taxon>
        <taxon>Embryophyta</taxon>
        <taxon>Tracheophyta</taxon>
        <taxon>Spermatophyta</taxon>
        <taxon>Magnoliopsida</taxon>
        <taxon>eudicotyledons</taxon>
        <taxon>Gunneridae</taxon>
        <taxon>Pentapetalae</taxon>
        <taxon>rosids</taxon>
        <taxon>fabids</taxon>
        <taxon>Fabales</taxon>
        <taxon>Fabaceae</taxon>
        <taxon>Papilionoideae</taxon>
        <taxon>50 kb inversion clade</taxon>
        <taxon>genistoids sensu lato</taxon>
        <taxon>core genistoids</taxon>
        <taxon>Genisteae</taxon>
        <taxon>Lupinus</taxon>
    </lineage>
</organism>
<gene>
    <name evidence="1" type="ORF">Lalb_Chr23g0276111</name>
</gene>
<comment type="caution">
    <text evidence="1">The sequence shown here is derived from an EMBL/GenBank/DDBJ whole genome shotgun (WGS) entry which is preliminary data.</text>
</comment>
<reference evidence="2" key="1">
    <citation type="journal article" date="2020" name="Nat. Commun.">
        <title>Genome sequence of the cluster root forming white lupin.</title>
        <authorList>
            <person name="Hufnagel B."/>
            <person name="Marques A."/>
            <person name="Soriano A."/>
            <person name="Marques L."/>
            <person name="Divol F."/>
            <person name="Doumas P."/>
            <person name="Sallet E."/>
            <person name="Mancinotti D."/>
            <person name="Carrere S."/>
            <person name="Marande W."/>
            <person name="Arribat S."/>
            <person name="Keller J."/>
            <person name="Huneau C."/>
            <person name="Blein T."/>
            <person name="Aime D."/>
            <person name="Laguerre M."/>
            <person name="Taylor J."/>
            <person name="Schubert V."/>
            <person name="Nelson M."/>
            <person name="Geu-Flores F."/>
            <person name="Crespi M."/>
            <person name="Gallardo-Guerrero K."/>
            <person name="Delaux P.-M."/>
            <person name="Salse J."/>
            <person name="Berges H."/>
            <person name="Guyot R."/>
            <person name="Gouzy J."/>
            <person name="Peret B."/>
        </authorList>
    </citation>
    <scope>NUCLEOTIDE SEQUENCE [LARGE SCALE GENOMIC DNA]</scope>
    <source>
        <strain evidence="2">cv. Amiga</strain>
    </source>
</reference>
<evidence type="ECO:0000313" key="2">
    <source>
        <dbReference type="Proteomes" id="UP000447434"/>
    </source>
</evidence>
<evidence type="ECO:0000313" key="1">
    <source>
        <dbReference type="EMBL" id="KAE9587644.1"/>
    </source>
</evidence>
<protein>
    <submittedName>
        <fullName evidence="1">Uncharacterized protein</fullName>
    </submittedName>
</protein>
<dbReference type="Proteomes" id="UP000447434">
    <property type="component" value="Chromosome 23"/>
</dbReference>
<sequence>MDGTVSFASAFAGHQEGIENRDHKFLRKAVEEAYKGGTRIPCSQKFLSQCPIWCCYSLQ</sequence>
<dbReference type="EMBL" id="WOCE01000023">
    <property type="protein sequence ID" value="KAE9587644.1"/>
    <property type="molecule type" value="Genomic_DNA"/>
</dbReference>
<dbReference type="AlphaFoldDB" id="A0A6A4NJG9"/>
<keyword evidence="2" id="KW-1185">Reference proteome</keyword>